<protein>
    <recommendedName>
        <fullName evidence="5 6">Dephospho-CoA kinase</fullName>
        <ecNumber evidence="5 6">2.7.1.24</ecNumber>
    </recommendedName>
    <alternativeName>
        <fullName evidence="5">Dephosphocoenzyme A kinase</fullName>
    </alternativeName>
</protein>
<dbReference type="UniPathway" id="UPA00241">
    <property type="reaction ID" value="UER00356"/>
</dbReference>
<proteinExistence type="inferred from homology"/>
<evidence type="ECO:0000256" key="3">
    <source>
        <dbReference type="ARBA" id="ARBA00022840"/>
    </source>
</evidence>
<keyword evidence="5" id="KW-0963">Cytoplasm</keyword>
<evidence type="ECO:0000256" key="1">
    <source>
        <dbReference type="ARBA" id="ARBA00009018"/>
    </source>
</evidence>
<feature type="binding site" evidence="5">
    <location>
        <begin position="12"/>
        <end position="17"/>
    </location>
    <ligand>
        <name>ATP</name>
        <dbReference type="ChEBI" id="CHEBI:30616"/>
    </ligand>
</feature>
<comment type="similarity">
    <text evidence="1 5">Belongs to the CoaE family.</text>
</comment>
<evidence type="ECO:0000313" key="8">
    <source>
        <dbReference type="Proteomes" id="UP000325372"/>
    </source>
</evidence>
<dbReference type="SUPFAM" id="SSF52540">
    <property type="entry name" value="P-loop containing nucleoside triphosphate hydrolases"/>
    <property type="match status" value="1"/>
</dbReference>
<dbReference type="GO" id="GO:0005737">
    <property type="term" value="C:cytoplasm"/>
    <property type="evidence" value="ECO:0007669"/>
    <property type="project" value="UniProtKB-SubCell"/>
</dbReference>
<evidence type="ECO:0000256" key="6">
    <source>
        <dbReference type="NCBIfam" id="TIGR00152"/>
    </source>
</evidence>
<keyword evidence="3 5" id="KW-0067">ATP-binding</keyword>
<dbReference type="GO" id="GO:0015937">
    <property type="term" value="P:coenzyme A biosynthetic process"/>
    <property type="evidence" value="ECO:0007669"/>
    <property type="project" value="UniProtKB-UniRule"/>
</dbReference>
<dbReference type="CDD" id="cd02022">
    <property type="entry name" value="DPCK"/>
    <property type="match status" value="1"/>
</dbReference>
<keyword evidence="4 5" id="KW-0173">Coenzyme A biosynthesis</keyword>
<dbReference type="PANTHER" id="PTHR10695:SF46">
    <property type="entry name" value="BIFUNCTIONAL COENZYME A SYNTHASE-RELATED"/>
    <property type="match status" value="1"/>
</dbReference>
<dbReference type="Proteomes" id="UP000325372">
    <property type="component" value="Unassembled WGS sequence"/>
</dbReference>
<dbReference type="NCBIfam" id="TIGR00152">
    <property type="entry name" value="dephospho-CoA kinase"/>
    <property type="match status" value="1"/>
</dbReference>
<evidence type="ECO:0000256" key="5">
    <source>
        <dbReference type="HAMAP-Rule" id="MF_00376"/>
    </source>
</evidence>
<organism evidence="7 8">
    <name type="scientific">Marinihelvus fidelis</name>
    <dbReference type="NCBI Taxonomy" id="2613842"/>
    <lineage>
        <taxon>Bacteria</taxon>
        <taxon>Pseudomonadati</taxon>
        <taxon>Pseudomonadota</taxon>
        <taxon>Gammaproteobacteria</taxon>
        <taxon>Chromatiales</taxon>
        <taxon>Wenzhouxiangellaceae</taxon>
        <taxon>Marinihelvus</taxon>
    </lineage>
</organism>
<dbReference type="AlphaFoldDB" id="A0A5N0T3V6"/>
<dbReference type="EMBL" id="VYXP01000012">
    <property type="protein sequence ID" value="KAA9129750.1"/>
    <property type="molecule type" value="Genomic_DNA"/>
</dbReference>
<dbReference type="HAMAP" id="MF_00376">
    <property type="entry name" value="Dephospho_CoA_kinase"/>
    <property type="match status" value="1"/>
</dbReference>
<comment type="function">
    <text evidence="5">Catalyzes the phosphorylation of the 3'-hydroxyl group of dephosphocoenzyme A to form coenzyme A.</text>
</comment>
<evidence type="ECO:0000256" key="2">
    <source>
        <dbReference type="ARBA" id="ARBA00022741"/>
    </source>
</evidence>
<dbReference type="EC" id="2.7.1.24" evidence="5 6"/>
<reference evidence="7 8" key="1">
    <citation type="submission" date="2019-09" db="EMBL/GenBank/DDBJ databases">
        <title>Wenzhouxiangella sp. Genome sequencing and assembly.</title>
        <authorList>
            <person name="Zhang R."/>
        </authorList>
    </citation>
    <scope>NUCLEOTIDE SEQUENCE [LARGE SCALE GENOMIC DNA]</scope>
    <source>
        <strain evidence="7 8">W260</strain>
    </source>
</reference>
<dbReference type="GO" id="GO:0005524">
    <property type="term" value="F:ATP binding"/>
    <property type="evidence" value="ECO:0007669"/>
    <property type="project" value="UniProtKB-UniRule"/>
</dbReference>
<comment type="subcellular location">
    <subcellularLocation>
        <location evidence="5">Cytoplasm</location>
    </subcellularLocation>
</comment>
<evidence type="ECO:0000256" key="4">
    <source>
        <dbReference type="ARBA" id="ARBA00022993"/>
    </source>
</evidence>
<keyword evidence="5 7" id="KW-0808">Transferase</keyword>
<dbReference type="InterPro" id="IPR027417">
    <property type="entry name" value="P-loop_NTPase"/>
</dbReference>
<gene>
    <name evidence="5" type="primary">coaE</name>
    <name evidence="7" type="ORF">F3N42_14530</name>
</gene>
<keyword evidence="8" id="KW-1185">Reference proteome</keyword>
<comment type="catalytic activity">
    <reaction evidence="5">
        <text>3'-dephospho-CoA + ATP = ADP + CoA + H(+)</text>
        <dbReference type="Rhea" id="RHEA:18245"/>
        <dbReference type="ChEBI" id="CHEBI:15378"/>
        <dbReference type="ChEBI" id="CHEBI:30616"/>
        <dbReference type="ChEBI" id="CHEBI:57287"/>
        <dbReference type="ChEBI" id="CHEBI:57328"/>
        <dbReference type="ChEBI" id="CHEBI:456216"/>
        <dbReference type="EC" id="2.7.1.24"/>
    </reaction>
</comment>
<comment type="pathway">
    <text evidence="5">Cofactor biosynthesis; coenzyme A biosynthesis; CoA from (R)-pantothenate: step 5/5.</text>
</comment>
<dbReference type="PROSITE" id="PS51219">
    <property type="entry name" value="DPCK"/>
    <property type="match status" value="1"/>
</dbReference>
<dbReference type="InterPro" id="IPR001977">
    <property type="entry name" value="Depp_CoAkinase"/>
</dbReference>
<dbReference type="GO" id="GO:0004140">
    <property type="term" value="F:dephospho-CoA kinase activity"/>
    <property type="evidence" value="ECO:0007669"/>
    <property type="project" value="UniProtKB-UniRule"/>
</dbReference>
<evidence type="ECO:0000313" key="7">
    <source>
        <dbReference type="EMBL" id="KAA9129750.1"/>
    </source>
</evidence>
<dbReference type="Pfam" id="PF01121">
    <property type="entry name" value="CoaE"/>
    <property type="match status" value="1"/>
</dbReference>
<keyword evidence="5 7" id="KW-0418">Kinase</keyword>
<keyword evidence="2 5" id="KW-0547">Nucleotide-binding</keyword>
<sequence>MTYVVALTGGIASGKTTVSDMFSELGVPVIDTDVIARELTEPGTIQLLKIIKAFGPSVVDANGRLNRKRMREIIFSDDAKRRTLESILHPAIFSEVEKRLVSIDAFYCLVVIPLLTEVGVPDWVDRVLVIDSDRNTQLKRLFSRDGISLKQAIKTLAAQTTRGERLSIANDVVENNGTRDDLFEVVSSLHKKYLGLSGLKIQSDRIGE</sequence>
<dbReference type="PANTHER" id="PTHR10695">
    <property type="entry name" value="DEPHOSPHO-COA KINASE-RELATED"/>
    <property type="match status" value="1"/>
</dbReference>
<name>A0A5N0T3V6_9GAMM</name>
<dbReference type="Gene3D" id="3.40.50.300">
    <property type="entry name" value="P-loop containing nucleotide triphosphate hydrolases"/>
    <property type="match status" value="1"/>
</dbReference>
<dbReference type="RefSeq" id="WP_150865338.1">
    <property type="nucleotide sequence ID" value="NZ_VYXP01000012.1"/>
</dbReference>
<comment type="caution">
    <text evidence="7">The sequence shown here is derived from an EMBL/GenBank/DDBJ whole genome shotgun (WGS) entry which is preliminary data.</text>
</comment>
<accession>A0A5N0T3V6</accession>